<evidence type="ECO:0000313" key="2">
    <source>
        <dbReference type="Proteomes" id="UP000054560"/>
    </source>
</evidence>
<feature type="non-terminal residue" evidence="1">
    <location>
        <position position="1"/>
    </location>
</feature>
<dbReference type="EMBL" id="KQ241657">
    <property type="protein sequence ID" value="KNC86329.1"/>
    <property type="molecule type" value="Genomic_DNA"/>
</dbReference>
<gene>
    <name evidence="1" type="ORF">SARC_01523</name>
</gene>
<keyword evidence="2" id="KW-1185">Reference proteome</keyword>
<dbReference type="AlphaFoldDB" id="A0A0L0GBP4"/>
<proteinExistence type="predicted"/>
<dbReference type="RefSeq" id="XP_014160231.1">
    <property type="nucleotide sequence ID" value="XM_014304756.1"/>
</dbReference>
<feature type="non-terminal residue" evidence="1">
    <location>
        <position position="106"/>
    </location>
</feature>
<accession>A0A0L0GBP4</accession>
<name>A0A0L0GBP4_9EUKA</name>
<reference evidence="1 2" key="1">
    <citation type="submission" date="2011-02" db="EMBL/GenBank/DDBJ databases">
        <title>The Genome Sequence of Sphaeroforma arctica JP610.</title>
        <authorList>
            <consortium name="The Broad Institute Genome Sequencing Platform"/>
            <person name="Russ C."/>
            <person name="Cuomo C."/>
            <person name="Young S.K."/>
            <person name="Zeng Q."/>
            <person name="Gargeya S."/>
            <person name="Alvarado L."/>
            <person name="Berlin A."/>
            <person name="Chapman S.B."/>
            <person name="Chen Z."/>
            <person name="Freedman E."/>
            <person name="Gellesch M."/>
            <person name="Goldberg J."/>
            <person name="Griggs A."/>
            <person name="Gujja S."/>
            <person name="Heilman E."/>
            <person name="Heiman D."/>
            <person name="Howarth C."/>
            <person name="Mehta T."/>
            <person name="Neiman D."/>
            <person name="Pearson M."/>
            <person name="Roberts A."/>
            <person name="Saif S."/>
            <person name="Shea T."/>
            <person name="Shenoy N."/>
            <person name="Sisk P."/>
            <person name="Stolte C."/>
            <person name="Sykes S."/>
            <person name="White J."/>
            <person name="Yandava C."/>
            <person name="Burger G."/>
            <person name="Gray M.W."/>
            <person name="Holland P.W.H."/>
            <person name="King N."/>
            <person name="Lang F.B.F."/>
            <person name="Roger A.J."/>
            <person name="Ruiz-Trillo I."/>
            <person name="Haas B."/>
            <person name="Nusbaum C."/>
            <person name="Birren B."/>
        </authorList>
    </citation>
    <scope>NUCLEOTIDE SEQUENCE [LARGE SCALE GENOMIC DNA]</scope>
    <source>
        <strain evidence="1 2">JP610</strain>
    </source>
</reference>
<organism evidence="1 2">
    <name type="scientific">Sphaeroforma arctica JP610</name>
    <dbReference type="NCBI Taxonomy" id="667725"/>
    <lineage>
        <taxon>Eukaryota</taxon>
        <taxon>Ichthyosporea</taxon>
        <taxon>Ichthyophonida</taxon>
        <taxon>Sphaeroforma</taxon>
    </lineage>
</organism>
<sequence length="106" mass="11775">PCFCNSPHRLDRDLALLRDVLWGAVGSVSVARNLLYSREPAAAILLRQVPAYIISKLISTACVRLACTWKLELVECRLLVTPKTLYKPKNLSFPICIVPLVHSATC</sequence>
<evidence type="ECO:0000313" key="1">
    <source>
        <dbReference type="EMBL" id="KNC86329.1"/>
    </source>
</evidence>
<protein>
    <submittedName>
        <fullName evidence="1">Uncharacterized protein</fullName>
    </submittedName>
</protein>
<dbReference type="Proteomes" id="UP000054560">
    <property type="component" value="Unassembled WGS sequence"/>
</dbReference>
<dbReference type="GeneID" id="25902027"/>